<dbReference type="GO" id="GO:0003677">
    <property type="term" value="F:DNA binding"/>
    <property type="evidence" value="ECO:0007669"/>
    <property type="project" value="UniProtKB-KW"/>
</dbReference>
<comment type="function">
    <text evidence="9">Sigma factors are initiation factors that promote the attachment of RNA polymerase to specific initiation sites and are then released.</text>
</comment>
<keyword evidence="3 9" id="KW-0808">Transferase</keyword>
<dbReference type="InterPro" id="IPR007634">
    <property type="entry name" value="RNA_pol_sigma_54_DNA-bd"/>
</dbReference>
<dbReference type="AlphaFoldDB" id="A0A0D6EUA6"/>
<dbReference type="PANTHER" id="PTHR32248">
    <property type="entry name" value="RNA POLYMERASE SIGMA-54 FACTOR"/>
    <property type="match status" value="1"/>
</dbReference>
<dbReference type="PIRSF" id="PIRSF000774">
    <property type="entry name" value="RpoN"/>
    <property type="match status" value="1"/>
</dbReference>
<evidence type="ECO:0000256" key="4">
    <source>
        <dbReference type="ARBA" id="ARBA00022695"/>
    </source>
</evidence>
<sequence>MKQNLQFKASQHLSLTPQLQQSIKLLQMSSVELNQELEILIQQNPLIEMLEEDEEDGKDIAITPQEETSFEILNDQEIQDPIYEHEINWDEEYAKDNNYIDSNEYRESAAQTLKQYLEDIFHLIPIGEKDQAIISLLIDSINEDGYLEEPLDYFLSSIPKEYEVSIEEIESLLKLLQKQAPPGIGARDLIECLTLQLESKEESPIHILSIKVIKSHLNLLASRDFVKLKKILGCEDEVLREIQKVIKSLNPKPGNIFSTIESHHFVQHEVNVKKVKANWQVSLNEQAIPKLRLNHIYRDLIKNSQADSAHHLSSQIQEAKWIVKNIQQRFVTILKVSEAIMKHQKDFLDYGESMMKPLILREIAEEVGLHESTISRVTSNKYINTPRGIYELKFFFGSSIDNSSGNELASTAIRAKIKEVIKQEDPKKPLSDSEIVLLLKNQDINIARRTVAKYREILNIAPTNLRKIL</sequence>
<dbReference type="InterPro" id="IPR038709">
    <property type="entry name" value="RpoN_core-bd_sf"/>
</dbReference>
<dbReference type="Proteomes" id="UP000064007">
    <property type="component" value="Chromosome 1"/>
</dbReference>
<evidence type="ECO:0000256" key="7">
    <source>
        <dbReference type="ARBA" id="ARBA00023125"/>
    </source>
</evidence>
<dbReference type="Gene3D" id="1.10.10.60">
    <property type="entry name" value="Homeodomain-like"/>
    <property type="match status" value="1"/>
</dbReference>
<evidence type="ECO:0000256" key="2">
    <source>
        <dbReference type="ARBA" id="ARBA00022478"/>
    </source>
</evidence>
<dbReference type="HOGENOM" id="CLU_020569_0_1_4"/>
<dbReference type="Pfam" id="PF04963">
    <property type="entry name" value="Sigma54_CBD"/>
    <property type="match status" value="1"/>
</dbReference>
<dbReference type="InterPro" id="IPR000394">
    <property type="entry name" value="RNA_pol_sigma_54"/>
</dbReference>
<dbReference type="RefSeq" id="WP_046486762.1">
    <property type="nucleotide sequence ID" value="NZ_LN827929.1"/>
</dbReference>
<keyword evidence="4 9" id="KW-0548">Nucleotidyltransferase</keyword>
<feature type="domain" description="RNA polymerase sigma factor 54 DNA-binding" evidence="10">
    <location>
        <begin position="312"/>
        <end position="467"/>
    </location>
</feature>
<dbReference type="EMBL" id="LN827929">
    <property type="protein sequence ID" value="CEZ19023.1"/>
    <property type="molecule type" value="Genomic_DNA"/>
</dbReference>
<dbReference type="GO" id="GO:0006352">
    <property type="term" value="P:DNA-templated transcription initiation"/>
    <property type="evidence" value="ECO:0007669"/>
    <property type="project" value="InterPro"/>
</dbReference>
<dbReference type="PROSITE" id="PS00718">
    <property type="entry name" value="SIGMA54_2"/>
    <property type="match status" value="1"/>
</dbReference>
<evidence type="ECO:0000256" key="9">
    <source>
        <dbReference type="PIRNR" id="PIRNR000774"/>
    </source>
</evidence>
<dbReference type="KEGG" id="mbat:BN1208_0127"/>
<dbReference type="GO" id="GO:0000428">
    <property type="term" value="C:DNA-directed RNA polymerase complex"/>
    <property type="evidence" value="ECO:0007669"/>
    <property type="project" value="UniProtKB-KW"/>
</dbReference>
<keyword evidence="13" id="KW-1185">Reference proteome</keyword>
<protein>
    <recommendedName>
        <fullName evidence="9">RNA polymerase sigma-54 factor</fullName>
    </recommendedName>
</protein>
<comment type="similarity">
    <text evidence="1 9">Belongs to the sigma-54 factor family.</text>
</comment>
<dbReference type="GO" id="GO:0016987">
    <property type="term" value="F:sigma factor activity"/>
    <property type="evidence" value="ECO:0007669"/>
    <property type="project" value="UniProtKB-KW"/>
</dbReference>
<dbReference type="Gene3D" id="1.10.10.1330">
    <property type="entry name" value="RNA polymerase sigma-54 factor, core-binding domain"/>
    <property type="match status" value="1"/>
</dbReference>
<evidence type="ECO:0000313" key="12">
    <source>
        <dbReference type="EMBL" id="CEZ19023.1"/>
    </source>
</evidence>
<keyword evidence="8 9" id="KW-0804">Transcription</keyword>
<proteinExistence type="inferred from homology"/>
<reference evidence="13" key="1">
    <citation type="submission" date="2014-12" db="EMBL/GenBank/DDBJ databases">
        <authorList>
            <person name="Salcher M.M."/>
        </authorList>
    </citation>
    <scope>NUCLEOTIDE SEQUENCE [LARGE SCALE GENOMIC DNA]</scope>
    <source>
        <strain evidence="13">MMS-10A-171</strain>
    </source>
</reference>
<evidence type="ECO:0000256" key="8">
    <source>
        <dbReference type="ARBA" id="ARBA00023163"/>
    </source>
</evidence>
<accession>A0A0D6EUA6</accession>
<dbReference type="PRINTS" id="PR00045">
    <property type="entry name" value="SIGMA54FCT"/>
</dbReference>
<evidence type="ECO:0000259" key="10">
    <source>
        <dbReference type="Pfam" id="PF04552"/>
    </source>
</evidence>
<evidence type="ECO:0000256" key="6">
    <source>
        <dbReference type="ARBA" id="ARBA00023082"/>
    </source>
</evidence>
<dbReference type="Pfam" id="PF00309">
    <property type="entry name" value="Sigma54_AID"/>
    <property type="match status" value="1"/>
</dbReference>
<dbReference type="GO" id="GO:0016779">
    <property type="term" value="F:nucleotidyltransferase activity"/>
    <property type="evidence" value="ECO:0007669"/>
    <property type="project" value="UniProtKB-KW"/>
</dbReference>
<dbReference type="GO" id="GO:0001216">
    <property type="term" value="F:DNA-binding transcription activator activity"/>
    <property type="evidence" value="ECO:0007669"/>
    <property type="project" value="InterPro"/>
</dbReference>
<evidence type="ECO:0000256" key="3">
    <source>
        <dbReference type="ARBA" id="ARBA00022679"/>
    </source>
</evidence>
<dbReference type="NCBIfam" id="NF009118">
    <property type="entry name" value="PRK12469.1"/>
    <property type="match status" value="1"/>
</dbReference>
<dbReference type="Pfam" id="PF04552">
    <property type="entry name" value="Sigma54_DBD"/>
    <property type="match status" value="1"/>
</dbReference>
<evidence type="ECO:0000256" key="5">
    <source>
        <dbReference type="ARBA" id="ARBA00023015"/>
    </source>
</evidence>
<dbReference type="NCBIfam" id="TIGR02395">
    <property type="entry name" value="rpoN_sigma"/>
    <property type="match status" value="1"/>
</dbReference>
<dbReference type="InterPro" id="IPR007046">
    <property type="entry name" value="RNA_pol_sigma_54_core-bd"/>
</dbReference>
<evidence type="ECO:0000256" key="1">
    <source>
        <dbReference type="ARBA" id="ARBA00008798"/>
    </source>
</evidence>
<evidence type="ECO:0000259" key="11">
    <source>
        <dbReference type="Pfam" id="PF04963"/>
    </source>
</evidence>
<keyword evidence="6 9" id="KW-0731">Sigma factor</keyword>
<keyword evidence="7 9" id="KW-0238">DNA-binding</keyword>
<organism evidence="12 13">
    <name type="scientific">Candidatus Methylopumilus planktonicus</name>
    <dbReference type="NCBI Taxonomy" id="1581557"/>
    <lineage>
        <taxon>Bacteria</taxon>
        <taxon>Pseudomonadati</taxon>
        <taxon>Pseudomonadota</taxon>
        <taxon>Betaproteobacteria</taxon>
        <taxon>Nitrosomonadales</taxon>
        <taxon>Methylophilaceae</taxon>
        <taxon>Candidatus Methylopumilus</taxon>
    </lineage>
</organism>
<keyword evidence="2 9" id="KW-0240">DNA-directed RNA polymerase</keyword>
<keyword evidence="5 9" id="KW-0805">Transcription regulation</keyword>
<evidence type="ECO:0000313" key="13">
    <source>
        <dbReference type="Proteomes" id="UP000064007"/>
    </source>
</evidence>
<gene>
    <name evidence="12" type="primary">rpoN</name>
    <name evidence="12" type="ORF">BN1208_0127</name>
</gene>
<dbReference type="OrthoDB" id="9814402at2"/>
<name>A0A0D6EUA6_9PROT</name>
<dbReference type="STRING" id="1581557.BN1208_0127"/>
<feature type="domain" description="RNA polymerase sigma factor 54 core-binding" evidence="11">
    <location>
        <begin position="107"/>
        <end position="297"/>
    </location>
</feature>
<dbReference type="PANTHER" id="PTHR32248:SF4">
    <property type="entry name" value="RNA POLYMERASE SIGMA-54 FACTOR"/>
    <property type="match status" value="1"/>
</dbReference>
<dbReference type="PROSITE" id="PS50044">
    <property type="entry name" value="SIGMA54_3"/>
    <property type="match status" value="1"/>
</dbReference>
<dbReference type="PROSITE" id="PS00717">
    <property type="entry name" value="SIGMA54_1"/>
    <property type="match status" value="1"/>
</dbReference>